<dbReference type="PANTHER" id="PTHR28094:SF1">
    <property type="entry name" value="MEIOTICALLY UP-REGULATED GENE 113 PROTEIN"/>
    <property type="match status" value="1"/>
</dbReference>
<accession>A0A2N5UL02</accession>
<dbReference type="AlphaFoldDB" id="A0A2N5UL02"/>
<organism evidence="2 3">
    <name type="scientific">Puccinia coronata f. sp. avenae</name>
    <dbReference type="NCBI Taxonomy" id="200324"/>
    <lineage>
        <taxon>Eukaryota</taxon>
        <taxon>Fungi</taxon>
        <taxon>Dikarya</taxon>
        <taxon>Basidiomycota</taxon>
        <taxon>Pucciniomycotina</taxon>
        <taxon>Pucciniomycetes</taxon>
        <taxon>Pucciniales</taxon>
        <taxon>Pucciniaceae</taxon>
        <taxon>Puccinia</taxon>
    </lineage>
</organism>
<comment type="caution">
    <text evidence="2">The sequence shown here is derived from an EMBL/GenBank/DDBJ whole genome shotgun (WGS) entry which is preliminary data.</text>
</comment>
<reference evidence="2 3" key="1">
    <citation type="submission" date="2017-11" db="EMBL/GenBank/DDBJ databases">
        <title>De novo assembly and phasing of dikaryotic genomes from two isolates of Puccinia coronata f. sp. avenae, the causal agent of oat crown rust.</title>
        <authorList>
            <person name="Miller M.E."/>
            <person name="Zhang Y."/>
            <person name="Omidvar V."/>
            <person name="Sperschneider J."/>
            <person name="Schwessinger B."/>
            <person name="Raley C."/>
            <person name="Palmer J.M."/>
            <person name="Garnica D."/>
            <person name="Upadhyaya N."/>
            <person name="Rathjen J."/>
            <person name="Taylor J.M."/>
            <person name="Park R.F."/>
            <person name="Dodds P.N."/>
            <person name="Hirsch C.D."/>
            <person name="Kianian S.F."/>
            <person name="Figueroa M."/>
        </authorList>
    </citation>
    <scope>NUCLEOTIDE SEQUENCE [LARGE SCALE GENOMIC DNA]</scope>
    <source>
        <strain evidence="2">12SD80</strain>
    </source>
</reference>
<name>A0A2N5UL02_9BASI</name>
<sequence>MATQTDTTSPRKSFLDRLIHKLDRIALDARPSSAKKPSNTIHHAHLHLPAHRHSASYQRPPAQSKTWYAPQPVLPSPTTPSDQPSAASPIRMPMPPPASSAPHLAPCLSPTRKPIAFPIPHPTGRRYSPSLGDTNRPVHLIASQANNSNSHSKNQASITIDLTSSSSSSESLHAGLPSVNHAEAAQKKTRHGKGKKADILDALEVATPVKPDVDASHAHSALQTPTKSPGVQTSASSTPGRPSTERCAGTTKQGKPCSRKPMKTIGGAHDTKINVSESLDELDDLLARSTTPSGHPVDVVPRFCFQHYHMFQSQSGSYFAHSQWVEYSDWIDEQLPEGVKMALKMEMTKGPSAKDERERGYLYCHEMKPGGGIQGETRTRTTHIKVGRSIRPVARLGEWAKQCPSREPIVRGFFPAAPPAPSATASGSSSPCYLNGAQQCAPHGARFHRKWERLVLLELAGWAALQLPHDNTKTNSNRKLPCIDCGKTHTEIFLLPLGSYERLVSPLIERWQRWCAFAYL</sequence>
<evidence type="ECO:0000256" key="1">
    <source>
        <dbReference type="SAM" id="MobiDB-lite"/>
    </source>
</evidence>
<evidence type="ECO:0000313" key="2">
    <source>
        <dbReference type="EMBL" id="PLW38296.1"/>
    </source>
</evidence>
<gene>
    <name evidence="2" type="ORF">PCASD_09018</name>
</gene>
<dbReference type="InterPro" id="IPR053006">
    <property type="entry name" value="Meiosis_regulatory"/>
</dbReference>
<feature type="region of interest" description="Disordered" evidence="1">
    <location>
        <begin position="49"/>
        <end position="109"/>
    </location>
</feature>
<feature type="compositionally biased region" description="Polar residues" evidence="1">
    <location>
        <begin position="221"/>
        <end position="241"/>
    </location>
</feature>
<feature type="region of interest" description="Disordered" evidence="1">
    <location>
        <begin position="145"/>
        <end position="197"/>
    </location>
</feature>
<dbReference type="PANTHER" id="PTHR28094">
    <property type="entry name" value="MEIOTICALLY UP-REGULATED GENE 113 PROTEIN"/>
    <property type="match status" value="1"/>
</dbReference>
<feature type="compositionally biased region" description="Low complexity" evidence="1">
    <location>
        <begin position="100"/>
        <end position="109"/>
    </location>
</feature>
<dbReference type="Proteomes" id="UP000235392">
    <property type="component" value="Unassembled WGS sequence"/>
</dbReference>
<evidence type="ECO:0000313" key="3">
    <source>
        <dbReference type="Proteomes" id="UP000235392"/>
    </source>
</evidence>
<protein>
    <submittedName>
        <fullName evidence="2">Uncharacterized protein</fullName>
    </submittedName>
</protein>
<dbReference type="EMBL" id="PGCI01000130">
    <property type="protein sequence ID" value="PLW38296.1"/>
    <property type="molecule type" value="Genomic_DNA"/>
</dbReference>
<feature type="compositionally biased region" description="Polar residues" evidence="1">
    <location>
        <begin position="145"/>
        <end position="163"/>
    </location>
</feature>
<proteinExistence type="predicted"/>
<feature type="region of interest" description="Disordered" evidence="1">
    <location>
        <begin position="213"/>
        <end position="267"/>
    </location>
</feature>